<evidence type="ECO:0008006" key="3">
    <source>
        <dbReference type="Google" id="ProtNLM"/>
    </source>
</evidence>
<evidence type="ECO:0000313" key="2">
    <source>
        <dbReference type="Proteomes" id="UP001239909"/>
    </source>
</evidence>
<proteinExistence type="predicted"/>
<comment type="caution">
    <text evidence="1">The sequence shown here is derived from an EMBL/GenBank/DDBJ whole genome shotgun (WGS) entry which is preliminary data.</text>
</comment>
<dbReference type="Proteomes" id="UP001239909">
    <property type="component" value="Unassembled WGS sequence"/>
</dbReference>
<reference evidence="1 2" key="1">
    <citation type="submission" date="2023-04" db="EMBL/GenBank/DDBJ databases">
        <title>Marinoamorphus aggregata gen. nov., sp. Nov., isolate from tissue of brittle star Ophioplocus japonicus.</title>
        <authorList>
            <person name="Kawano K."/>
            <person name="Sawayama S."/>
            <person name="Nakagawa S."/>
        </authorList>
    </citation>
    <scope>NUCLEOTIDE SEQUENCE [LARGE SCALE GENOMIC DNA]</scope>
    <source>
        <strain evidence="1 2">NKW23</strain>
    </source>
</reference>
<evidence type="ECO:0000313" key="1">
    <source>
        <dbReference type="EMBL" id="GMG85303.1"/>
    </source>
</evidence>
<accession>A0ABQ6LTB0</accession>
<protein>
    <recommendedName>
        <fullName evidence="3">Lipoprotein</fullName>
    </recommendedName>
</protein>
<dbReference type="RefSeq" id="WP_285674598.1">
    <property type="nucleotide sequence ID" value="NZ_BSYI01000059.1"/>
</dbReference>
<organism evidence="1 2">
    <name type="scientific">Paralimibaculum aggregatum</name>
    <dbReference type="NCBI Taxonomy" id="3036245"/>
    <lineage>
        <taxon>Bacteria</taxon>
        <taxon>Pseudomonadati</taxon>
        <taxon>Pseudomonadota</taxon>
        <taxon>Alphaproteobacteria</taxon>
        <taxon>Rhodobacterales</taxon>
        <taxon>Paracoccaceae</taxon>
        <taxon>Paralimibaculum</taxon>
    </lineage>
</organism>
<gene>
    <name evidence="1" type="ORF">LNKW23_45220</name>
</gene>
<keyword evidence="2" id="KW-1185">Reference proteome</keyword>
<dbReference type="EMBL" id="BSYI01000059">
    <property type="protein sequence ID" value="GMG85303.1"/>
    <property type="molecule type" value="Genomic_DNA"/>
</dbReference>
<sequence>MSQLVSRAFFILAFMVAGCGSSEPYWFKNVSVDVPSVSGQLAIAVLERRPYVLNGDKDPEFRGLIRGTYGIPFSQPTLSGRPLADAFRDALVSSFQASGADVRPLIVPRDLEAQEVIPTLGPGEKLLWVEVREWKSDIWERLTSHWDLSAEVYSSDGSLRASESYQGIRGTVYHDIENNAVRPVSPFEQAELKRQFDELLNRPAIVAALAL</sequence>
<dbReference type="PROSITE" id="PS51257">
    <property type="entry name" value="PROKAR_LIPOPROTEIN"/>
    <property type="match status" value="1"/>
</dbReference>
<name>A0ABQ6LTB0_9RHOB</name>